<dbReference type="InterPro" id="IPR036388">
    <property type="entry name" value="WH-like_DNA-bd_sf"/>
</dbReference>
<dbReference type="InterPro" id="IPR006630">
    <property type="entry name" value="La_HTH"/>
</dbReference>
<keyword evidence="1 2" id="KW-0694">RNA-binding</keyword>
<dbReference type="OMA" id="FFHKQIS"/>
<feature type="compositionally biased region" description="Low complexity" evidence="3">
    <location>
        <begin position="386"/>
        <end position="452"/>
    </location>
</feature>
<evidence type="ECO:0000313" key="6">
    <source>
        <dbReference type="Proteomes" id="UP000654075"/>
    </source>
</evidence>
<evidence type="ECO:0000313" key="5">
    <source>
        <dbReference type="EMBL" id="CAE8634256.1"/>
    </source>
</evidence>
<dbReference type="OrthoDB" id="409625at2759"/>
<dbReference type="GO" id="GO:0005634">
    <property type="term" value="C:nucleus"/>
    <property type="evidence" value="ECO:0007669"/>
    <property type="project" value="TreeGrafter"/>
</dbReference>
<protein>
    <recommendedName>
        <fullName evidence="4">HTH La-type RNA-binding domain-containing protein</fullName>
    </recommendedName>
</protein>
<dbReference type="AlphaFoldDB" id="A0A813H8J6"/>
<gene>
    <name evidence="5" type="ORF">PGLA1383_LOCUS49906</name>
</gene>
<evidence type="ECO:0000259" key="4">
    <source>
        <dbReference type="PROSITE" id="PS50961"/>
    </source>
</evidence>
<reference evidence="5" key="1">
    <citation type="submission" date="2021-02" db="EMBL/GenBank/DDBJ databases">
        <authorList>
            <person name="Dougan E. K."/>
            <person name="Rhodes N."/>
            <person name="Thang M."/>
            <person name="Chan C."/>
        </authorList>
    </citation>
    <scope>NUCLEOTIDE SEQUENCE</scope>
</reference>
<dbReference type="InterPro" id="IPR036390">
    <property type="entry name" value="WH_DNA-bd_sf"/>
</dbReference>
<dbReference type="Pfam" id="PF11523">
    <property type="entry name" value="DUF3223"/>
    <property type="match status" value="1"/>
</dbReference>
<keyword evidence="6" id="KW-1185">Reference proteome</keyword>
<accession>A0A813H8J6</accession>
<dbReference type="InterPro" id="IPR045180">
    <property type="entry name" value="La_dom_prot"/>
</dbReference>
<dbReference type="EMBL" id="CAJNNV010030950">
    <property type="protein sequence ID" value="CAE8634256.1"/>
    <property type="molecule type" value="Genomic_DNA"/>
</dbReference>
<evidence type="ECO:0000256" key="1">
    <source>
        <dbReference type="ARBA" id="ARBA00022884"/>
    </source>
</evidence>
<dbReference type="GO" id="GO:0003729">
    <property type="term" value="F:mRNA binding"/>
    <property type="evidence" value="ECO:0007669"/>
    <property type="project" value="TreeGrafter"/>
</dbReference>
<dbReference type="SUPFAM" id="SSF46785">
    <property type="entry name" value="Winged helix' DNA-binding domain"/>
    <property type="match status" value="1"/>
</dbReference>
<comment type="caution">
    <text evidence="5">The sequence shown here is derived from an EMBL/GenBank/DDBJ whole genome shotgun (WGS) entry which is preliminary data.</text>
</comment>
<dbReference type="PANTHER" id="PTHR22792">
    <property type="entry name" value="LUPUS LA PROTEIN-RELATED"/>
    <property type="match status" value="1"/>
</dbReference>
<organism evidence="5 6">
    <name type="scientific">Polarella glacialis</name>
    <name type="common">Dinoflagellate</name>
    <dbReference type="NCBI Taxonomy" id="89957"/>
    <lineage>
        <taxon>Eukaryota</taxon>
        <taxon>Sar</taxon>
        <taxon>Alveolata</taxon>
        <taxon>Dinophyceae</taxon>
        <taxon>Suessiales</taxon>
        <taxon>Suessiaceae</taxon>
        <taxon>Polarella</taxon>
    </lineage>
</organism>
<feature type="compositionally biased region" description="Basic and acidic residues" evidence="3">
    <location>
        <begin position="453"/>
        <end position="472"/>
    </location>
</feature>
<evidence type="ECO:0000256" key="2">
    <source>
        <dbReference type="PROSITE-ProRule" id="PRU00332"/>
    </source>
</evidence>
<feature type="compositionally biased region" description="Low complexity" evidence="3">
    <location>
        <begin position="1"/>
        <end position="34"/>
    </location>
</feature>
<dbReference type="Pfam" id="PF05383">
    <property type="entry name" value="La"/>
    <property type="match status" value="1"/>
</dbReference>
<feature type="domain" description="HTH La-type RNA-binding" evidence="4">
    <location>
        <begin position="60"/>
        <end position="150"/>
    </location>
</feature>
<dbReference type="PANTHER" id="PTHR22792:SF140">
    <property type="entry name" value="ACHILLES, ISOFORM A"/>
    <property type="match status" value="1"/>
</dbReference>
<dbReference type="Gene3D" id="1.10.10.10">
    <property type="entry name" value="Winged helix-like DNA-binding domain superfamily/Winged helix DNA-binding domain"/>
    <property type="match status" value="1"/>
</dbReference>
<feature type="region of interest" description="Disordered" evidence="3">
    <location>
        <begin position="1"/>
        <end position="66"/>
    </location>
</feature>
<dbReference type="SMART" id="SM00715">
    <property type="entry name" value="LA"/>
    <property type="match status" value="1"/>
</dbReference>
<evidence type="ECO:0000256" key="3">
    <source>
        <dbReference type="SAM" id="MobiDB-lite"/>
    </source>
</evidence>
<sequence>MAAAPSEEQNAAAAPTTTSATATPTTTATAAAASEEQKRKEPETPTLKATKPAEPEAKRLKANPPDPAVVRKQVEYYLSDENLKYDKFFSEKIASDKEGWLDITLILSCNKMKLIRATKDDIVASLKDSKIELKDGGGFVRRPGNFPLPALEARAPHGGKKNSIHAHDGGVVAIFKGIPEEQQWTQIKAAVAEKLPAKVNLWFVSQVSDKNECTLACAPFEGDLAFFEELAIEVGGAELKSGVCFGELLQNALKQMPKHIRDKRDREARKRTKERNRPIKIGTSHFNNVAMLRGRVKEILNSRSDGEVLKPDGSDFKLIKCLLEFHPKGKEKFEGLTGIKVAKSSQGDSRCFYMIKEGGVDEDFSAKKCLDAVELNPPYVASEPAAAAAKAPAGEKAAELATKAPPATTPTTTTPTTTTTTPTPTTTTTTTTPTTTPTTTTTTTTETTAPAEKAAEAPTEKAAEPAAEKPAE</sequence>
<dbReference type="CDD" id="cd07323">
    <property type="entry name" value="LAM"/>
    <property type="match status" value="1"/>
</dbReference>
<dbReference type="PROSITE" id="PS50961">
    <property type="entry name" value="HTH_LA"/>
    <property type="match status" value="1"/>
</dbReference>
<proteinExistence type="predicted"/>
<feature type="region of interest" description="Disordered" evidence="3">
    <location>
        <begin position="386"/>
        <end position="472"/>
    </location>
</feature>
<name>A0A813H8J6_POLGL</name>
<dbReference type="Gene3D" id="3.10.450.40">
    <property type="match status" value="1"/>
</dbReference>
<dbReference type="Proteomes" id="UP000654075">
    <property type="component" value="Unassembled WGS sequence"/>
</dbReference>